<dbReference type="AlphaFoldDB" id="A0A1W7R984"/>
<dbReference type="EMBL" id="GFAH01000680">
    <property type="protein sequence ID" value="JAV47709.1"/>
    <property type="molecule type" value="Transcribed_RNA"/>
</dbReference>
<reference evidence="2" key="1">
    <citation type="submission" date="2016-11" db="EMBL/GenBank/DDBJ databases">
        <title>Venom-gland transcriptomics and venom proteomics of the black-back scorpion (Hadrurus spadix) reveal detectability challenges and an unexplored realm of animal toxin diversity.</title>
        <authorList>
            <person name="Rokyta D.R."/>
            <person name="Ward M.J."/>
        </authorList>
    </citation>
    <scope>NUCLEOTIDE SEQUENCE</scope>
    <source>
        <tissue evidence="2">Venom gland</tissue>
    </source>
</reference>
<organism evidence="2">
    <name type="scientific">Hadrurus spadix</name>
    <dbReference type="NCBI Taxonomy" id="141984"/>
    <lineage>
        <taxon>Eukaryota</taxon>
        <taxon>Metazoa</taxon>
        <taxon>Ecdysozoa</taxon>
        <taxon>Arthropoda</taxon>
        <taxon>Chelicerata</taxon>
        <taxon>Arachnida</taxon>
        <taxon>Scorpiones</taxon>
        <taxon>Iurida</taxon>
        <taxon>Iuroidea</taxon>
        <taxon>Hadrurus</taxon>
    </lineage>
</organism>
<evidence type="ECO:0000313" key="2">
    <source>
        <dbReference type="EMBL" id="JAV47709.1"/>
    </source>
</evidence>
<keyword evidence="1" id="KW-0732">Signal</keyword>
<feature type="chain" id="PRO_5012235974" evidence="1">
    <location>
        <begin position="25"/>
        <end position="136"/>
    </location>
</feature>
<proteinExistence type="predicted"/>
<protein>
    <submittedName>
        <fullName evidence="2">Venom protein</fullName>
    </submittedName>
</protein>
<evidence type="ECO:0000256" key="1">
    <source>
        <dbReference type="SAM" id="SignalP"/>
    </source>
</evidence>
<accession>A0A1W7R984</accession>
<sequence>MKSLLISTILVTFLALMLFDSINSGHTGEEHWNFICSSSNETLKDILDCYFDRISPDVREAHERLQQCTEMSQLEIIREHCINREFKTTGKESLIHSCYVKESKTFRRKPDEEEKPSQVVSCVESLPSFQAMKDRE</sequence>
<feature type="signal peptide" evidence="1">
    <location>
        <begin position="1"/>
        <end position="24"/>
    </location>
</feature>
<name>A0A1W7R984_9SCOR</name>